<dbReference type="InterPro" id="IPR024775">
    <property type="entry name" value="DinB-like"/>
</dbReference>
<dbReference type="STRING" id="5286.A0A0K3CI47"/>
<dbReference type="Proteomes" id="UP000239560">
    <property type="component" value="Unassembled WGS sequence"/>
</dbReference>
<dbReference type="PANTHER" id="PTHR39473">
    <property type="match status" value="1"/>
</dbReference>
<keyword evidence="4" id="KW-1185">Reference proteome</keyword>
<evidence type="ECO:0000313" key="3">
    <source>
        <dbReference type="EMBL" id="PRQ73348.1"/>
    </source>
</evidence>
<feature type="domain" description="DinB-like" evidence="1">
    <location>
        <begin position="56"/>
        <end position="176"/>
    </location>
</feature>
<dbReference type="EMBL" id="CWKI01000008">
    <property type="protein sequence ID" value="CTR08643.1"/>
    <property type="molecule type" value="Genomic_DNA"/>
</dbReference>
<dbReference type="Proteomes" id="UP000199069">
    <property type="component" value="Unassembled WGS sequence"/>
</dbReference>
<evidence type="ECO:0000259" key="1">
    <source>
        <dbReference type="Pfam" id="PF12867"/>
    </source>
</evidence>
<dbReference type="OMA" id="FARELWF"/>
<dbReference type="Pfam" id="PF12867">
    <property type="entry name" value="DinB_2"/>
    <property type="match status" value="1"/>
</dbReference>
<dbReference type="OrthoDB" id="5564877at2759"/>
<protein>
    <recommendedName>
        <fullName evidence="1">DinB-like domain-containing protein</fullName>
    </recommendedName>
</protein>
<reference evidence="3 5" key="2">
    <citation type="journal article" date="2018" name="Elife">
        <title>Functional genomics of lipid metabolism in the oleaginous yeast Rhodosporidium toruloides.</title>
        <authorList>
            <person name="Coradetti S.T."/>
            <person name="Pinel D."/>
            <person name="Geiselman G."/>
            <person name="Ito M."/>
            <person name="Mondo S."/>
            <person name="Reilly M.C."/>
            <person name="Cheng Y.F."/>
            <person name="Bauer S."/>
            <person name="Grigoriev I."/>
            <person name="Gladden J.M."/>
            <person name="Simmons B.A."/>
            <person name="Brem R."/>
            <person name="Arkin A.P."/>
            <person name="Skerker J.M."/>
        </authorList>
    </citation>
    <scope>NUCLEOTIDE SEQUENCE [LARGE SCALE GENOMIC DNA]</scope>
    <source>
        <strain evidence="3 5">NBRC 0880</strain>
    </source>
</reference>
<name>A0A0K3CI47_RHOTO</name>
<evidence type="ECO:0000313" key="2">
    <source>
        <dbReference type="EMBL" id="CTR08643.1"/>
    </source>
</evidence>
<dbReference type="AlphaFoldDB" id="A0A0K3CI47"/>
<organism evidence="2 4">
    <name type="scientific">Rhodotorula toruloides</name>
    <name type="common">Yeast</name>
    <name type="synonym">Rhodosporidium toruloides</name>
    <dbReference type="NCBI Taxonomy" id="5286"/>
    <lineage>
        <taxon>Eukaryota</taxon>
        <taxon>Fungi</taxon>
        <taxon>Dikarya</taxon>
        <taxon>Basidiomycota</taxon>
        <taxon>Pucciniomycotina</taxon>
        <taxon>Microbotryomycetes</taxon>
        <taxon>Sporidiobolales</taxon>
        <taxon>Sporidiobolaceae</taxon>
        <taxon>Rhodotorula</taxon>
    </lineage>
</organism>
<sequence>MAGIAAAEGIANAVNDSDNPSEVLYLVACHFLSQLENLLQTSVVTDYHLTFTSKLSPGSTIGKHIRHLVDHYRLLLEGLKHSNASSSSSSSSSQPPLLVDYDVRTRNQEAETSHAACLESVRILRDRITQETGEGKAVDPERIVRLKATTPVQVEVGTTFARELWFASFHAVHHFALLRVIATGELGLDVAKDFGVAPSTLVHRQEDKEESKGLSKL</sequence>
<evidence type="ECO:0000313" key="5">
    <source>
        <dbReference type="Proteomes" id="UP000239560"/>
    </source>
</evidence>
<evidence type="ECO:0000313" key="4">
    <source>
        <dbReference type="Proteomes" id="UP000199069"/>
    </source>
</evidence>
<gene>
    <name evidence="2" type="primary">FGENESH: predicted gene_8.359</name>
    <name evidence="3" type="ORF">AAT19DRAFT_16101</name>
    <name evidence="2" type="ORF">BN2166_0045040</name>
</gene>
<accession>A0A0K3CI47</accession>
<reference evidence="2 4" key="1">
    <citation type="submission" date="2015-07" db="EMBL/GenBank/DDBJ databases">
        <authorList>
            <person name="Cajimat M.N.B."/>
            <person name="Milazzo M.L."/>
            <person name="Fulhorst C.F."/>
        </authorList>
    </citation>
    <scope>NUCLEOTIDE SEQUENCE [LARGE SCALE GENOMIC DNA]</scope>
    <source>
        <strain evidence="2">Single colony</strain>
    </source>
</reference>
<dbReference type="EMBL" id="LCTV02000008">
    <property type="protein sequence ID" value="PRQ73348.1"/>
    <property type="molecule type" value="Genomic_DNA"/>
</dbReference>
<proteinExistence type="predicted"/>
<dbReference type="PANTHER" id="PTHR39473:SF1">
    <property type="entry name" value="DINB-LIKE DOMAIN-CONTAINING PROTEIN"/>
    <property type="match status" value="1"/>
</dbReference>